<dbReference type="AlphaFoldDB" id="A0A015J5Z9"/>
<proteinExistence type="predicted"/>
<evidence type="ECO:0000313" key="1">
    <source>
        <dbReference type="EMBL" id="EXX62145.1"/>
    </source>
</evidence>
<comment type="caution">
    <text evidence="1">The sequence shown here is derived from an EMBL/GenBank/DDBJ whole genome shotgun (WGS) entry which is preliminary data.</text>
</comment>
<accession>A0A015J5Z9</accession>
<protein>
    <submittedName>
        <fullName evidence="1">Uncharacterized protein</fullName>
    </submittedName>
</protein>
<gene>
    <name evidence="1" type="ORF">RirG_164530</name>
</gene>
<name>A0A015J5Z9_RHIIW</name>
<organism evidence="1 2">
    <name type="scientific">Rhizophagus irregularis (strain DAOM 197198w)</name>
    <name type="common">Glomus intraradices</name>
    <dbReference type="NCBI Taxonomy" id="1432141"/>
    <lineage>
        <taxon>Eukaryota</taxon>
        <taxon>Fungi</taxon>
        <taxon>Fungi incertae sedis</taxon>
        <taxon>Mucoromycota</taxon>
        <taxon>Glomeromycotina</taxon>
        <taxon>Glomeromycetes</taxon>
        <taxon>Glomerales</taxon>
        <taxon>Glomeraceae</taxon>
        <taxon>Rhizophagus</taxon>
    </lineage>
</organism>
<sequence length="49" mass="5698">MDFFLQLPKEKMDILLIQFMHFNIMINLKSLNIIVIAVNSTQITSAFVL</sequence>
<dbReference type="Proteomes" id="UP000022910">
    <property type="component" value="Unassembled WGS sequence"/>
</dbReference>
<evidence type="ECO:0000313" key="2">
    <source>
        <dbReference type="Proteomes" id="UP000022910"/>
    </source>
</evidence>
<dbReference type="HOGENOM" id="CLU_3143812_0_0_1"/>
<dbReference type="EMBL" id="JEMT01024844">
    <property type="protein sequence ID" value="EXX62145.1"/>
    <property type="molecule type" value="Genomic_DNA"/>
</dbReference>
<reference evidence="1 2" key="1">
    <citation type="submission" date="2014-02" db="EMBL/GenBank/DDBJ databases">
        <title>Single nucleus genome sequencing reveals high similarity among nuclei of an endomycorrhizal fungus.</title>
        <authorList>
            <person name="Lin K."/>
            <person name="Geurts R."/>
            <person name="Zhang Z."/>
            <person name="Limpens E."/>
            <person name="Saunders D.G."/>
            <person name="Mu D."/>
            <person name="Pang E."/>
            <person name="Cao H."/>
            <person name="Cha H."/>
            <person name="Lin T."/>
            <person name="Zhou Q."/>
            <person name="Shang Y."/>
            <person name="Li Y."/>
            <person name="Ivanov S."/>
            <person name="Sharma T."/>
            <person name="Velzen R.V."/>
            <person name="Ruijter N.D."/>
            <person name="Aanen D.K."/>
            <person name="Win J."/>
            <person name="Kamoun S."/>
            <person name="Bisseling T."/>
            <person name="Huang S."/>
        </authorList>
    </citation>
    <scope>NUCLEOTIDE SEQUENCE [LARGE SCALE GENOMIC DNA]</scope>
    <source>
        <strain evidence="2">DAOM197198w</strain>
    </source>
</reference>
<keyword evidence="2" id="KW-1185">Reference proteome</keyword>